<dbReference type="PANTHER" id="PTHR21252">
    <property type="entry name" value="TB1 PROTEIN-RELATED"/>
    <property type="match status" value="1"/>
</dbReference>
<keyword evidence="6" id="KW-0496">Mitochondrion</keyword>
<keyword evidence="2" id="KW-0813">Transport</keyword>
<keyword evidence="7" id="KW-0472">Membrane</keyword>
<dbReference type="AlphaFoldDB" id="A0A1I7WB32"/>
<dbReference type="GO" id="GO:0090149">
    <property type="term" value="P:mitochondrial membrane fission"/>
    <property type="evidence" value="ECO:0007669"/>
    <property type="project" value="InterPro"/>
</dbReference>
<evidence type="ECO:0000256" key="6">
    <source>
        <dbReference type="ARBA" id="ARBA00023128"/>
    </source>
</evidence>
<keyword evidence="5" id="KW-1133">Transmembrane helix</keyword>
<feature type="region of interest" description="Disordered" evidence="8">
    <location>
        <begin position="252"/>
        <end position="295"/>
    </location>
</feature>
<name>A0A1I7WB32_HETBA</name>
<evidence type="ECO:0000256" key="7">
    <source>
        <dbReference type="ARBA" id="ARBA00023136"/>
    </source>
</evidence>
<feature type="compositionally biased region" description="Low complexity" evidence="8">
    <location>
        <begin position="274"/>
        <end position="286"/>
    </location>
</feature>
<protein>
    <submittedName>
        <fullName evidence="10">Peroxin-13</fullName>
    </submittedName>
</protein>
<evidence type="ECO:0000313" key="9">
    <source>
        <dbReference type="Proteomes" id="UP000095283"/>
    </source>
</evidence>
<dbReference type="InterPro" id="IPR023395">
    <property type="entry name" value="MCP_dom_sf"/>
</dbReference>
<comment type="subcellular location">
    <subcellularLocation>
        <location evidence="1">Mitochondrion membrane</location>
        <topology evidence="1">Multi-pass membrane protein</topology>
    </subcellularLocation>
</comment>
<evidence type="ECO:0000256" key="4">
    <source>
        <dbReference type="ARBA" id="ARBA00022737"/>
    </source>
</evidence>
<evidence type="ECO:0000256" key="5">
    <source>
        <dbReference type="ARBA" id="ARBA00022989"/>
    </source>
</evidence>
<keyword evidence="4" id="KW-0677">Repeat</keyword>
<dbReference type="PANTHER" id="PTHR21252:SF2">
    <property type="entry name" value="MITOCHONDRIAL OUTER MEMBRANE PROTEIN SLC25A46"/>
    <property type="match status" value="1"/>
</dbReference>
<dbReference type="GO" id="GO:0005741">
    <property type="term" value="C:mitochondrial outer membrane"/>
    <property type="evidence" value="ECO:0007669"/>
    <property type="project" value="InterPro"/>
</dbReference>
<evidence type="ECO:0000256" key="1">
    <source>
        <dbReference type="ARBA" id="ARBA00004225"/>
    </source>
</evidence>
<evidence type="ECO:0000256" key="2">
    <source>
        <dbReference type="ARBA" id="ARBA00022448"/>
    </source>
</evidence>
<evidence type="ECO:0000313" key="10">
    <source>
        <dbReference type="WBParaSite" id="Hba_01913"/>
    </source>
</evidence>
<keyword evidence="9" id="KW-1185">Reference proteome</keyword>
<proteinExistence type="predicted"/>
<evidence type="ECO:0000256" key="3">
    <source>
        <dbReference type="ARBA" id="ARBA00022692"/>
    </source>
</evidence>
<accession>A0A1I7WB32</accession>
<dbReference type="Proteomes" id="UP000095283">
    <property type="component" value="Unplaced"/>
</dbReference>
<feature type="region of interest" description="Disordered" evidence="8">
    <location>
        <begin position="1"/>
        <end position="37"/>
    </location>
</feature>
<reference evidence="10" key="1">
    <citation type="submission" date="2016-11" db="UniProtKB">
        <authorList>
            <consortium name="WormBaseParasite"/>
        </authorList>
    </citation>
    <scope>IDENTIFICATION</scope>
</reference>
<organism evidence="9 10">
    <name type="scientific">Heterorhabditis bacteriophora</name>
    <name type="common">Entomopathogenic nematode worm</name>
    <dbReference type="NCBI Taxonomy" id="37862"/>
    <lineage>
        <taxon>Eukaryota</taxon>
        <taxon>Metazoa</taxon>
        <taxon>Ecdysozoa</taxon>
        <taxon>Nematoda</taxon>
        <taxon>Chromadorea</taxon>
        <taxon>Rhabditida</taxon>
        <taxon>Rhabditina</taxon>
        <taxon>Rhabditomorpha</taxon>
        <taxon>Strongyloidea</taxon>
        <taxon>Heterorhabditidae</taxon>
        <taxon>Heterorhabditis</taxon>
    </lineage>
</organism>
<dbReference type="SUPFAM" id="SSF103506">
    <property type="entry name" value="Mitochondrial carrier"/>
    <property type="match status" value="1"/>
</dbReference>
<dbReference type="InterPro" id="IPR039158">
    <property type="entry name" value="SLC25A46"/>
</dbReference>
<keyword evidence="3" id="KW-0812">Transmembrane</keyword>
<dbReference type="WBParaSite" id="Hba_01913">
    <property type="protein sequence ID" value="Hba_01913"/>
    <property type="gene ID" value="Hba_01913"/>
</dbReference>
<evidence type="ECO:0000256" key="8">
    <source>
        <dbReference type="SAM" id="MobiDB-lite"/>
    </source>
</evidence>
<sequence length="295" mass="32632">MTLHPTSWLDSTRVGNTGPSTSHNNYEQYASPPTNVSSAEDPLAGALLGVADVITKLVIAHPCTVLRRQCQVHQFARSLHLTPVTLVPVICNMVSKEVAYAFNFNTDFCCRYKHFLGFLNVMIIDLLCNMEVVKSIGDIYYLKRTRTLIDNLDTGLSAVSITVKYNGFFDCLKSLIDREGFWALYSVNVPVVTRLVHLVHYRVLSFSLSLLWLALESKILLQSHMIPPSMRDPTQFPTFGESVSQIDSSFGPPPFPFPSNRTNVFGSPFRENDASANSGSSSSLAADRTGDPFSG</sequence>